<feature type="compositionally biased region" description="Low complexity" evidence="1">
    <location>
        <begin position="483"/>
        <end position="500"/>
    </location>
</feature>
<keyword evidence="2" id="KW-0812">Transmembrane</keyword>
<organism evidence="3 4">
    <name type="scientific">Rhizoctonia solani</name>
    <dbReference type="NCBI Taxonomy" id="456999"/>
    <lineage>
        <taxon>Eukaryota</taxon>
        <taxon>Fungi</taxon>
        <taxon>Dikarya</taxon>
        <taxon>Basidiomycota</taxon>
        <taxon>Agaricomycotina</taxon>
        <taxon>Agaricomycetes</taxon>
        <taxon>Cantharellales</taxon>
        <taxon>Ceratobasidiaceae</taxon>
        <taxon>Rhizoctonia</taxon>
    </lineage>
</organism>
<reference evidence="3" key="1">
    <citation type="submission" date="2021-01" db="EMBL/GenBank/DDBJ databases">
        <authorList>
            <person name="Kaushik A."/>
        </authorList>
    </citation>
    <scope>NUCLEOTIDE SEQUENCE</scope>
    <source>
        <strain evidence="3">AG1-1C</strain>
    </source>
</reference>
<gene>
    <name evidence="3" type="ORF">RDB_LOCUS148791</name>
</gene>
<accession>A0A8H3BDF2</accession>
<evidence type="ECO:0000313" key="3">
    <source>
        <dbReference type="EMBL" id="CAE6453794.1"/>
    </source>
</evidence>
<keyword evidence="2" id="KW-0472">Membrane</keyword>
<evidence type="ECO:0000313" key="4">
    <source>
        <dbReference type="Proteomes" id="UP000663846"/>
    </source>
</evidence>
<feature type="region of interest" description="Disordered" evidence="1">
    <location>
        <begin position="444"/>
        <end position="532"/>
    </location>
</feature>
<proteinExistence type="predicted"/>
<keyword evidence="2" id="KW-1133">Transmembrane helix</keyword>
<feature type="compositionally biased region" description="Basic and acidic residues" evidence="1">
    <location>
        <begin position="444"/>
        <end position="463"/>
    </location>
</feature>
<sequence>MFRVPALEYSLSHPHPRGRLFFFATLVIFLLSLPVIVIVNIVTLGSELVPSLQPNFESTDSRLDKWWDTHRLPPLLRPKPARCEPKELGRGDKFRLTPSLFDYTVMSTWNVSRPVGADGVRLQERVEYQGQPFSGCYVNDARFEYSLVEQTQTVNVGVECPGNQSADYPIYVTMQTNMVFAWELNKDFIGQYYGSILGIDSINGTSSSDYRKQVLAALQVIATDSLTIMSRDHLSNPALSMRLYFKVDPDTAEALPATEALTYTNGTYLQSFPSEAFIYVDTIYNLVNVATSAVNLDLVNKRTPNIFTNATFFKARIEPNLPPEDINSTDWAEGTRTFYYGNLTSGYQTWAQMLLDGKPVELGNPTELPEDSAMVTTYLCPAYKVKPTNSLLSSVFVGSATMTLSVWGVWMLITTFLAKRIAPPRVQCHCPACKDRNEAEAREAEARDAKKEQKEAEAARAKVEGSTTPGTLARLKALVGARGSVAPSSTPESSSGTGVTATTLTYDDEPKSERPRHSKQQSGYSDFLKGDK</sequence>
<dbReference type="Proteomes" id="UP000663846">
    <property type="component" value="Unassembled WGS sequence"/>
</dbReference>
<feature type="transmembrane region" description="Helical" evidence="2">
    <location>
        <begin position="20"/>
        <end position="42"/>
    </location>
</feature>
<protein>
    <recommendedName>
        <fullName evidence="5">Transmembrane protein</fullName>
    </recommendedName>
</protein>
<comment type="caution">
    <text evidence="3">The sequence shown here is derived from an EMBL/GenBank/DDBJ whole genome shotgun (WGS) entry which is preliminary data.</text>
</comment>
<dbReference type="AlphaFoldDB" id="A0A8H3BDF2"/>
<name>A0A8H3BDF2_9AGAM</name>
<evidence type="ECO:0000256" key="1">
    <source>
        <dbReference type="SAM" id="MobiDB-lite"/>
    </source>
</evidence>
<evidence type="ECO:0000256" key="2">
    <source>
        <dbReference type="SAM" id="Phobius"/>
    </source>
</evidence>
<evidence type="ECO:0008006" key="5">
    <source>
        <dbReference type="Google" id="ProtNLM"/>
    </source>
</evidence>
<dbReference type="EMBL" id="CAJMWS010000591">
    <property type="protein sequence ID" value="CAE6453794.1"/>
    <property type="molecule type" value="Genomic_DNA"/>
</dbReference>